<comment type="catalytic activity">
    <reaction evidence="16">
        <text>[GlcNAc-(1-&gt;4)-Mur2Ac(oyl-L-Ala-gamma-D-Glu-L-Lys-D-Ala-D-Ala)](n)-di-trans,octa-cis-undecaprenyl diphosphate + beta-D-GlcNAc-(1-&gt;4)-Mur2Ac(oyl-L-Ala-gamma-D-Glu-L-Lys-D-Ala-D-Ala)-di-trans,octa-cis-undecaprenyl diphosphate = [GlcNAc-(1-&gt;4)-Mur2Ac(oyl-L-Ala-gamma-D-Glu-L-Lys-D-Ala-D-Ala)](n+1)-di-trans,octa-cis-undecaprenyl diphosphate + di-trans,octa-cis-undecaprenyl diphosphate + H(+)</text>
        <dbReference type="Rhea" id="RHEA:23708"/>
        <dbReference type="Rhea" id="RHEA-COMP:9602"/>
        <dbReference type="Rhea" id="RHEA-COMP:9603"/>
        <dbReference type="ChEBI" id="CHEBI:15378"/>
        <dbReference type="ChEBI" id="CHEBI:58405"/>
        <dbReference type="ChEBI" id="CHEBI:60033"/>
        <dbReference type="ChEBI" id="CHEBI:78435"/>
        <dbReference type="EC" id="2.4.99.28"/>
    </reaction>
</comment>
<evidence type="ECO:0000256" key="18">
    <source>
        <dbReference type="SAM" id="Phobius"/>
    </source>
</evidence>
<evidence type="ECO:0000256" key="11">
    <source>
        <dbReference type="ARBA" id="ARBA00023136"/>
    </source>
</evidence>
<dbReference type="GO" id="GO:0032153">
    <property type="term" value="C:cell division site"/>
    <property type="evidence" value="ECO:0007669"/>
    <property type="project" value="TreeGrafter"/>
</dbReference>
<dbReference type="PANTHER" id="PTHR30474:SF2">
    <property type="entry name" value="PEPTIDOGLYCAN GLYCOSYLTRANSFERASE FTSW-RELATED"/>
    <property type="match status" value="1"/>
</dbReference>
<feature type="transmembrane region" description="Helical" evidence="18">
    <location>
        <begin position="64"/>
        <end position="85"/>
    </location>
</feature>
<feature type="region of interest" description="Disordered" evidence="17">
    <location>
        <begin position="401"/>
        <end position="430"/>
    </location>
</feature>
<dbReference type="InterPro" id="IPR013437">
    <property type="entry name" value="FtsW"/>
</dbReference>
<evidence type="ECO:0000256" key="15">
    <source>
        <dbReference type="ARBA" id="ARBA00044770"/>
    </source>
</evidence>
<keyword evidence="9" id="KW-0573">Peptidoglycan synthesis</keyword>
<evidence type="ECO:0000256" key="1">
    <source>
        <dbReference type="ARBA" id="ARBA00004651"/>
    </source>
</evidence>
<feature type="transmembrane region" description="Helical" evidence="18">
    <location>
        <begin position="359"/>
        <end position="381"/>
    </location>
</feature>
<evidence type="ECO:0000256" key="9">
    <source>
        <dbReference type="ARBA" id="ARBA00022984"/>
    </source>
</evidence>
<dbReference type="GO" id="GO:0051301">
    <property type="term" value="P:cell division"/>
    <property type="evidence" value="ECO:0007669"/>
    <property type="project" value="UniProtKB-KW"/>
</dbReference>
<keyword evidence="3" id="KW-1003">Cell membrane</keyword>
<organism evidence="19">
    <name type="scientific">freshwater metagenome</name>
    <dbReference type="NCBI Taxonomy" id="449393"/>
    <lineage>
        <taxon>unclassified sequences</taxon>
        <taxon>metagenomes</taxon>
        <taxon>ecological metagenomes</taxon>
    </lineage>
</organism>
<dbReference type="GO" id="GO:0008360">
    <property type="term" value="P:regulation of cell shape"/>
    <property type="evidence" value="ECO:0007669"/>
    <property type="project" value="UniProtKB-KW"/>
</dbReference>
<feature type="transmembrane region" description="Helical" evidence="18">
    <location>
        <begin position="33"/>
        <end position="52"/>
    </location>
</feature>
<evidence type="ECO:0000256" key="2">
    <source>
        <dbReference type="ARBA" id="ARBA00004752"/>
    </source>
</evidence>
<evidence type="ECO:0000256" key="3">
    <source>
        <dbReference type="ARBA" id="ARBA00022475"/>
    </source>
</evidence>
<accession>A0A6J7DQ45</accession>
<keyword evidence="12" id="KW-0131">Cell cycle</keyword>
<dbReference type="GO" id="GO:0071555">
    <property type="term" value="P:cell wall organization"/>
    <property type="evidence" value="ECO:0007669"/>
    <property type="project" value="UniProtKB-KW"/>
</dbReference>
<feature type="transmembrane region" description="Helical" evidence="18">
    <location>
        <begin position="284"/>
        <end position="311"/>
    </location>
</feature>
<keyword evidence="10 18" id="KW-1133">Transmembrane helix</keyword>
<keyword evidence="8" id="KW-0133">Cell shape</keyword>
<dbReference type="GO" id="GO:0008955">
    <property type="term" value="F:peptidoglycan glycosyltransferase activity"/>
    <property type="evidence" value="ECO:0007669"/>
    <property type="project" value="UniProtKB-EC"/>
</dbReference>
<name>A0A6J7DQ45_9ZZZZ</name>
<dbReference type="GO" id="GO:0015648">
    <property type="term" value="F:lipid-linked peptidoglycan transporter activity"/>
    <property type="evidence" value="ECO:0007669"/>
    <property type="project" value="TreeGrafter"/>
</dbReference>
<keyword evidence="5" id="KW-0328">Glycosyltransferase</keyword>
<evidence type="ECO:0000256" key="14">
    <source>
        <dbReference type="ARBA" id="ARBA00032370"/>
    </source>
</evidence>
<feature type="transmembrane region" description="Helical" evidence="18">
    <location>
        <begin position="323"/>
        <end position="347"/>
    </location>
</feature>
<dbReference type="Pfam" id="PF01098">
    <property type="entry name" value="FTSW_RODA_SPOVE"/>
    <property type="match status" value="1"/>
</dbReference>
<dbReference type="GO" id="GO:0005886">
    <property type="term" value="C:plasma membrane"/>
    <property type="evidence" value="ECO:0007669"/>
    <property type="project" value="UniProtKB-SubCell"/>
</dbReference>
<comment type="subcellular location">
    <subcellularLocation>
        <location evidence="1">Cell membrane</location>
        <topology evidence="1">Multi-pass membrane protein</topology>
    </subcellularLocation>
</comment>
<evidence type="ECO:0000256" key="13">
    <source>
        <dbReference type="ARBA" id="ARBA00023316"/>
    </source>
</evidence>
<evidence type="ECO:0000256" key="17">
    <source>
        <dbReference type="SAM" id="MobiDB-lite"/>
    </source>
</evidence>
<sequence length="430" mass="44869">MARVAARASGSAPASARVQESSRTRRIAEGTPLTYVVMCLVAGGAVMVYSASSGSTAVSGGDGMGYLTKYVVYGALGFLAMHWIARMPLERVLRMTGPLLAVALGLLVAVKVPGIGVSVNGAQRWLGFGPIQFQPSEVAKLALVLYAARFLAERPRGLRTIRDLGPLGIVTIASVMLVLLQPDLGTALVIIFTMGTMLFAAGVPLPWLGGLAACGAFFVMLYSLSASYRRARLTSFLNPWDHAADAGFQAVQGQIAIGSGGVVGRGLGQSVQKIFYLPEAHTDFILAIIGEELGLIGILGLIGLYGGFAWAGLRIAQQAKGRYAALLAGGLTCLVLCQAALNLFAVLGIAPLTGVPLPFISYGSTNLMILLAATGLILNVARGGSVHLRAVTDRPDATRSEAYADDLRDRRRGDSRARSAGARGGRRAAG</sequence>
<keyword evidence="4" id="KW-0132">Cell division</keyword>
<keyword evidence="11 18" id="KW-0472">Membrane</keyword>
<feature type="transmembrane region" description="Helical" evidence="18">
    <location>
        <begin position="164"/>
        <end position="180"/>
    </location>
</feature>
<evidence type="ECO:0000313" key="19">
    <source>
        <dbReference type="EMBL" id="CAB4871045.1"/>
    </source>
</evidence>
<keyword evidence="6" id="KW-0808">Transferase</keyword>
<evidence type="ECO:0000256" key="4">
    <source>
        <dbReference type="ARBA" id="ARBA00022618"/>
    </source>
</evidence>
<evidence type="ECO:0000256" key="5">
    <source>
        <dbReference type="ARBA" id="ARBA00022676"/>
    </source>
</evidence>
<feature type="transmembrane region" description="Helical" evidence="18">
    <location>
        <begin position="97"/>
        <end position="119"/>
    </location>
</feature>
<evidence type="ECO:0000256" key="16">
    <source>
        <dbReference type="ARBA" id="ARBA00049902"/>
    </source>
</evidence>
<evidence type="ECO:0000256" key="8">
    <source>
        <dbReference type="ARBA" id="ARBA00022960"/>
    </source>
</evidence>
<keyword evidence="13" id="KW-0961">Cell wall biogenesis/degradation</keyword>
<comment type="pathway">
    <text evidence="2">Cell wall biogenesis; peptidoglycan biosynthesis.</text>
</comment>
<protein>
    <recommendedName>
        <fullName evidence="15">peptidoglycan glycosyltransferase</fullName>
        <ecNumber evidence="15">2.4.99.28</ecNumber>
    </recommendedName>
    <alternativeName>
        <fullName evidence="14">Peptidoglycan polymerase</fullName>
    </alternativeName>
</protein>
<dbReference type="InterPro" id="IPR001182">
    <property type="entry name" value="FtsW/RodA"/>
</dbReference>
<dbReference type="EMBL" id="CAFBLQ010000064">
    <property type="protein sequence ID" value="CAB4871045.1"/>
    <property type="molecule type" value="Genomic_DNA"/>
</dbReference>
<dbReference type="AlphaFoldDB" id="A0A6J7DQ45"/>
<proteinExistence type="predicted"/>
<keyword evidence="7 18" id="KW-0812">Transmembrane</keyword>
<evidence type="ECO:0000256" key="7">
    <source>
        <dbReference type="ARBA" id="ARBA00022692"/>
    </source>
</evidence>
<reference evidence="19" key="1">
    <citation type="submission" date="2020-05" db="EMBL/GenBank/DDBJ databases">
        <authorList>
            <person name="Chiriac C."/>
            <person name="Salcher M."/>
            <person name="Ghai R."/>
            <person name="Kavagutti S V."/>
        </authorList>
    </citation>
    <scope>NUCLEOTIDE SEQUENCE</scope>
</reference>
<evidence type="ECO:0000256" key="12">
    <source>
        <dbReference type="ARBA" id="ARBA00023306"/>
    </source>
</evidence>
<gene>
    <name evidence="19" type="ORF">UFOPK3423_00741</name>
</gene>
<dbReference type="EC" id="2.4.99.28" evidence="15"/>
<evidence type="ECO:0000256" key="10">
    <source>
        <dbReference type="ARBA" id="ARBA00022989"/>
    </source>
</evidence>
<dbReference type="NCBIfam" id="TIGR02614">
    <property type="entry name" value="ftsW"/>
    <property type="match status" value="1"/>
</dbReference>
<feature type="compositionally biased region" description="Basic and acidic residues" evidence="17">
    <location>
        <begin position="405"/>
        <end position="417"/>
    </location>
</feature>
<evidence type="ECO:0000256" key="6">
    <source>
        <dbReference type="ARBA" id="ARBA00022679"/>
    </source>
</evidence>
<dbReference type="PANTHER" id="PTHR30474">
    <property type="entry name" value="CELL CYCLE PROTEIN"/>
    <property type="match status" value="1"/>
</dbReference>
<dbReference type="GO" id="GO:0009252">
    <property type="term" value="P:peptidoglycan biosynthetic process"/>
    <property type="evidence" value="ECO:0007669"/>
    <property type="project" value="UniProtKB-KW"/>
</dbReference>